<reference evidence="10 11" key="1">
    <citation type="submission" date="2020-08" db="EMBL/GenBank/DDBJ databases">
        <title>Draft genome sequence of Parasphingopyxis sp. GrpM-11.</title>
        <authorList>
            <person name="Oh J."/>
            <person name="Roh D.-H."/>
        </authorList>
    </citation>
    <scope>NUCLEOTIDE SEQUENCE [LARGE SCALE GENOMIC DNA]</scope>
    <source>
        <strain evidence="10 11">GrpM-11</strain>
    </source>
</reference>
<evidence type="ECO:0000256" key="1">
    <source>
        <dbReference type="ARBA" id="ARBA00010982"/>
    </source>
</evidence>
<dbReference type="GO" id="GO:0003988">
    <property type="term" value="F:acetyl-CoA C-acyltransferase activity"/>
    <property type="evidence" value="ECO:0007669"/>
    <property type="project" value="UniProtKB-ARBA"/>
</dbReference>
<evidence type="ECO:0000259" key="8">
    <source>
        <dbReference type="Pfam" id="PF00108"/>
    </source>
</evidence>
<evidence type="ECO:0000256" key="3">
    <source>
        <dbReference type="ARBA" id="ARBA00022752"/>
    </source>
</evidence>
<dbReference type="FunFam" id="3.40.47.10:FF:000010">
    <property type="entry name" value="Acetyl-CoA acetyltransferase (Thiolase)"/>
    <property type="match status" value="1"/>
</dbReference>
<proteinExistence type="inferred from homology"/>
<dbReference type="GO" id="GO:0042619">
    <property type="term" value="P:poly-hydroxybutyrate biosynthetic process"/>
    <property type="evidence" value="ECO:0007669"/>
    <property type="project" value="UniProtKB-KW"/>
</dbReference>
<evidence type="ECO:0000256" key="6">
    <source>
        <dbReference type="PIRSR" id="PIRSR000429-1"/>
    </source>
</evidence>
<dbReference type="RefSeq" id="WP_185800563.1">
    <property type="nucleotide sequence ID" value="NZ_JACJVJ010000001.1"/>
</dbReference>
<evidence type="ECO:0000256" key="2">
    <source>
        <dbReference type="ARBA" id="ARBA00022679"/>
    </source>
</evidence>
<feature type="domain" description="Thiolase N-terminal" evidence="8">
    <location>
        <begin position="4"/>
        <end position="260"/>
    </location>
</feature>
<dbReference type="InterPro" id="IPR016039">
    <property type="entry name" value="Thiolase-like"/>
</dbReference>
<dbReference type="PANTHER" id="PTHR18919:SF107">
    <property type="entry name" value="ACETYL-COA ACETYLTRANSFERASE, CYTOSOLIC"/>
    <property type="match status" value="1"/>
</dbReference>
<dbReference type="AlphaFoldDB" id="A0A842HY31"/>
<comment type="caution">
    <text evidence="10">The sequence shown here is derived from an EMBL/GenBank/DDBJ whole genome shotgun (WGS) entry which is preliminary data.</text>
</comment>
<dbReference type="PROSITE" id="PS00099">
    <property type="entry name" value="THIOLASE_3"/>
    <property type="match status" value="1"/>
</dbReference>
<dbReference type="PROSITE" id="PS00737">
    <property type="entry name" value="THIOLASE_2"/>
    <property type="match status" value="1"/>
</dbReference>
<feature type="domain" description="Thiolase C-terminal" evidence="9">
    <location>
        <begin position="270"/>
        <end position="390"/>
    </location>
</feature>
<dbReference type="CDD" id="cd00751">
    <property type="entry name" value="thiolase"/>
    <property type="match status" value="1"/>
</dbReference>
<dbReference type="Proteomes" id="UP000564378">
    <property type="component" value="Unassembled WGS sequence"/>
</dbReference>
<dbReference type="InterPro" id="IPR020616">
    <property type="entry name" value="Thiolase_N"/>
</dbReference>
<dbReference type="NCBIfam" id="TIGR01930">
    <property type="entry name" value="AcCoA-C-Actrans"/>
    <property type="match status" value="1"/>
</dbReference>
<organism evidence="10 11">
    <name type="scientific">Parasphingopyxis marina</name>
    <dbReference type="NCBI Taxonomy" id="2761622"/>
    <lineage>
        <taxon>Bacteria</taxon>
        <taxon>Pseudomonadati</taxon>
        <taxon>Pseudomonadota</taxon>
        <taxon>Alphaproteobacteria</taxon>
        <taxon>Sphingomonadales</taxon>
        <taxon>Sphingomonadaceae</taxon>
        <taxon>Parasphingopyxis</taxon>
    </lineage>
</organism>
<dbReference type="EMBL" id="JACJVJ010000001">
    <property type="protein sequence ID" value="MBC2777347.1"/>
    <property type="molecule type" value="Genomic_DNA"/>
</dbReference>
<keyword evidence="3" id="KW-0583">PHB biosynthesis</keyword>
<evidence type="ECO:0000256" key="5">
    <source>
        <dbReference type="ARBA" id="ARBA00037924"/>
    </source>
</evidence>
<dbReference type="Pfam" id="PF02803">
    <property type="entry name" value="Thiolase_C"/>
    <property type="match status" value="1"/>
</dbReference>
<comment type="similarity">
    <text evidence="1 7">Belongs to the thiolase-like superfamily. Thiolase family.</text>
</comment>
<feature type="active site" description="Proton acceptor" evidence="6">
    <location>
        <position position="377"/>
    </location>
</feature>
<name>A0A842HY31_9SPHN</name>
<dbReference type="SUPFAM" id="SSF53901">
    <property type="entry name" value="Thiolase-like"/>
    <property type="match status" value="2"/>
</dbReference>
<protein>
    <submittedName>
        <fullName evidence="10">Acetyl-CoA C-acetyltransferase</fullName>
    </submittedName>
</protein>
<dbReference type="PANTHER" id="PTHR18919">
    <property type="entry name" value="ACETYL-COA C-ACYLTRANSFERASE"/>
    <property type="match status" value="1"/>
</dbReference>
<dbReference type="InterPro" id="IPR002155">
    <property type="entry name" value="Thiolase"/>
</dbReference>
<dbReference type="Gene3D" id="3.40.47.10">
    <property type="match status" value="2"/>
</dbReference>
<dbReference type="PROSITE" id="PS00098">
    <property type="entry name" value="THIOLASE_1"/>
    <property type="match status" value="1"/>
</dbReference>
<dbReference type="InterPro" id="IPR020610">
    <property type="entry name" value="Thiolase_AS"/>
</dbReference>
<evidence type="ECO:0000259" key="9">
    <source>
        <dbReference type="Pfam" id="PF02803"/>
    </source>
</evidence>
<evidence type="ECO:0000256" key="4">
    <source>
        <dbReference type="ARBA" id="ARBA00023315"/>
    </source>
</evidence>
<evidence type="ECO:0000313" key="11">
    <source>
        <dbReference type="Proteomes" id="UP000564378"/>
    </source>
</evidence>
<accession>A0A842HY31</accession>
<evidence type="ECO:0000256" key="7">
    <source>
        <dbReference type="RuleBase" id="RU003557"/>
    </source>
</evidence>
<dbReference type="InterPro" id="IPR020615">
    <property type="entry name" value="Thiolase_acyl_enz_int_AS"/>
</dbReference>
<dbReference type="InterPro" id="IPR020617">
    <property type="entry name" value="Thiolase_C"/>
</dbReference>
<feature type="active site" description="Acyl-thioester intermediate" evidence="6">
    <location>
        <position position="88"/>
    </location>
</feature>
<feature type="active site" description="Proton acceptor" evidence="6">
    <location>
        <position position="347"/>
    </location>
</feature>
<comment type="pathway">
    <text evidence="5">Metabolic intermediate biosynthesis; (R)-mevalonate biosynthesis; (R)-mevalonate from acetyl-CoA: step 1/3.</text>
</comment>
<dbReference type="Pfam" id="PF00108">
    <property type="entry name" value="Thiolase_N"/>
    <property type="match status" value="1"/>
</dbReference>
<evidence type="ECO:0000313" key="10">
    <source>
        <dbReference type="EMBL" id="MBC2777347.1"/>
    </source>
</evidence>
<keyword evidence="2 7" id="KW-0808">Transferase</keyword>
<keyword evidence="11" id="KW-1185">Reference proteome</keyword>
<dbReference type="PIRSF" id="PIRSF000429">
    <property type="entry name" value="Ac-CoA_Ac_transf"/>
    <property type="match status" value="1"/>
</dbReference>
<dbReference type="InterPro" id="IPR020613">
    <property type="entry name" value="Thiolase_CS"/>
</dbReference>
<gene>
    <name evidence="10" type="ORF">H6P80_06910</name>
</gene>
<keyword evidence="4 7" id="KW-0012">Acyltransferase</keyword>
<sequence>MTDVVITAAKRTPVGSFLGAFAATPAHELGRVAIEAALAQAGVDAGDVSEVILGQVLTAAQGQNPARQASMAAGVPKEIPAWGVNQVCGSGLRAVALAAQAVATGDSEIVVAGGQESMSLSAHAQNMRSGTKMGDLSLVDTMIKDGLTDVFNGYHMGITAENLAEQYQVTREDQDAFATRSQNLAEAARAAGKFKDEIAPVTVTHRKGETVVEDDEYIREGVTAEGLAGLRPAFKKDGTVTAANASGINDGAAALVVMSAEEAEKRGAPVLARIASWASAGVDPSIMGIGPVPATRRALEKAGWTIADLDLIEANEAFASQALSVGKELGWDADKVNVNGGAIAIGHPIGASGARVLTTLLYEMEKRDAKKGLATLCIGGGMGIAMCVER</sequence>
<dbReference type="GO" id="GO:0044281">
    <property type="term" value="P:small molecule metabolic process"/>
    <property type="evidence" value="ECO:0007669"/>
    <property type="project" value="UniProtKB-ARBA"/>
</dbReference>